<gene>
    <name evidence="6" type="ORF">ACFS27_15535</name>
</gene>
<keyword evidence="1" id="KW-0805">Transcription regulation</keyword>
<dbReference type="PANTHER" id="PTHR30055">
    <property type="entry name" value="HTH-TYPE TRANSCRIPTIONAL REGULATOR RUTR"/>
    <property type="match status" value="1"/>
</dbReference>
<dbReference type="InterPro" id="IPR001647">
    <property type="entry name" value="HTH_TetR"/>
</dbReference>
<dbReference type="InterPro" id="IPR041347">
    <property type="entry name" value="MftR_C"/>
</dbReference>
<comment type="caution">
    <text evidence="6">The sequence shown here is derived from an EMBL/GenBank/DDBJ whole genome shotgun (WGS) entry which is preliminary data.</text>
</comment>
<dbReference type="Proteomes" id="UP001597479">
    <property type="component" value="Unassembled WGS sequence"/>
</dbReference>
<dbReference type="EMBL" id="JBHUOG010000002">
    <property type="protein sequence ID" value="MFD2794971.1"/>
    <property type="molecule type" value="Genomic_DNA"/>
</dbReference>
<accession>A0ABW5VUL3</accession>
<dbReference type="PRINTS" id="PR00455">
    <property type="entry name" value="HTHTETR"/>
</dbReference>
<evidence type="ECO:0000313" key="6">
    <source>
        <dbReference type="EMBL" id="MFD2794971.1"/>
    </source>
</evidence>
<evidence type="ECO:0000256" key="4">
    <source>
        <dbReference type="PROSITE-ProRule" id="PRU00335"/>
    </source>
</evidence>
<reference evidence="7" key="1">
    <citation type="journal article" date="2019" name="Int. J. Syst. Evol. Microbiol.">
        <title>The Global Catalogue of Microorganisms (GCM) 10K type strain sequencing project: providing services to taxonomists for standard genome sequencing and annotation.</title>
        <authorList>
            <consortium name="The Broad Institute Genomics Platform"/>
            <consortium name="The Broad Institute Genome Sequencing Center for Infectious Disease"/>
            <person name="Wu L."/>
            <person name="Ma J."/>
        </authorList>
    </citation>
    <scope>NUCLEOTIDE SEQUENCE [LARGE SCALE GENOMIC DNA]</scope>
    <source>
        <strain evidence="7">CCM 7044</strain>
    </source>
</reference>
<dbReference type="Pfam" id="PF00440">
    <property type="entry name" value="TetR_N"/>
    <property type="match status" value="1"/>
</dbReference>
<feature type="DNA-binding region" description="H-T-H motif" evidence="4">
    <location>
        <begin position="39"/>
        <end position="58"/>
    </location>
</feature>
<dbReference type="PROSITE" id="PS50977">
    <property type="entry name" value="HTH_TETR_2"/>
    <property type="match status" value="1"/>
</dbReference>
<sequence>MSPNQAVRGVRARARQAMRAEVAAAVQDLVLERGYDETTIDDICATAEISRSTFFRYFPSKEDALFGETVDAGDHLRDALVARPPSEEPWVAMRRALDALIEEYEGHDERTRRLTRLIVSTPALAARHREKNGLWLELLRPEVARRIGADPADGSDPRAHAVIAAALGCVEAALTAWTASAQPQPLSTILDRAMGAPAGLTAAS</sequence>
<evidence type="ECO:0000256" key="3">
    <source>
        <dbReference type="ARBA" id="ARBA00023163"/>
    </source>
</evidence>
<dbReference type="RefSeq" id="WP_377184564.1">
    <property type="nucleotide sequence ID" value="NZ_JBHUOG010000002.1"/>
</dbReference>
<dbReference type="Pfam" id="PF17754">
    <property type="entry name" value="TetR_C_14"/>
    <property type="match status" value="1"/>
</dbReference>
<dbReference type="SUPFAM" id="SSF46689">
    <property type="entry name" value="Homeodomain-like"/>
    <property type="match status" value="1"/>
</dbReference>
<organism evidence="6 7">
    <name type="scientific">Promicromonospora vindobonensis</name>
    <dbReference type="NCBI Taxonomy" id="195748"/>
    <lineage>
        <taxon>Bacteria</taxon>
        <taxon>Bacillati</taxon>
        <taxon>Actinomycetota</taxon>
        <taxon>Actinomycetes</taxon>
        <taxon>Micrococcales</taxon>
        <taxon>Promicromonosporaceae</taxon>
        <taxon>Promicromonospora</taxon>
    </lineage>
</organism>
<name>A0ABW5VUL3_9MICO</name>
<keyword evidence="7" id="KW-1185">Reference proteome</keyword>
<keyword evidence="2 4" id="KW-0238">DNA-binding</keyword>
<keyword evidence="3" id="KW-0804">Transcription</keyword>
<dbReference type="InterPro" id="IPR050109">
    <property type="entry name" value="HTH-type_TetR-like_transc_reg"/>
</dbReference>
<dbReference type="PANTHER" id="PTHR30055:SF238">
    <property type="entry name" value="MYCOFACTOCIN BIOSYNTHESIS TRANSCRIPTIONAL REGULATOR MFTR-RELATED"/>
    <property type="match status" value="1"/>
</dbReference>
<dbReference type="Gene3D" id="1.10.357.10">
    <property type="entry name" value="Tetracycline Repressor, domain 2"/>
    <property type="match status" value="1"/>
</dbReference>
<evidence type="ECO:0000256" key="1">
    <source>
        <dbReference type="ARBA" id="ARBA00023015"/>
    </source>
</evidence>
<dbReference type="Gene3D" id="1.10.10.60">
    <property type="entry name" value="Homeodomain-like"/>
    <property type="match status" value="1"/>
</dbReference>
<evidence type="ECO:0000256" key="2">
    <source>
        <dbReference type="ARBA" id="ARBA00023125"/>
    </source>
</evidence>
<evidence type="ECO:0000313" key="7">
    <source>
        <dbReference type="Proteomes" id="UP001597479"/>
    </source>
</evidence>
<proteinExistence type="predicted"/>
<protein>
    <submittedName>
        <fullName evidence="6">TetR family transcriptional regulator</fullName>
    </submittedName>
</protein>
<feature type="domain" description="HTH tetR-type" evidence="5">
    <location>
        <begin position="16"/>
        <end position="76"/>
    </location>
</feature>
<evidence type="ECO:0000259" key="5">
    <source>
        <dbReference type="PROSITE" id="PS50977"/>
    </source>
</evidence>
<dbReference type="InterPro" id="IPR009057">
    <property type="entry name" value="Homeodomain-like_sf"/>
</dbReference>